<evidence type="ECO:0000256" key="3">
    <source>
        <dbReference type="ARBA" id="ARBA00023163"/>
    </source>
</evidence>
<evidence type="ECO:0000256" key="1">
    <source>
        <dbReference type="ARBA" id="ARBA00023015"/>
    </source>
</evidence>
<organism evidence="8 9">
    <name type="scientific">Parabacteroides hominis</name>
    <dbReference type="NCBI Taxonomy" id="2763057"/>
    <lineage>
        <taxon>Bacteria</taxon>
        <taxon>Pseudomonadati</taxon>
        <taxon>Bacteroidota</taxon>
        <taxon>Bacteroidia</taxon>
        <taxon>Bacteroidales</taxon>
        <taxon>Tannerellaceae</taxon>
        <taxon>Parabacteroides</taxon>
    </lineage>
</organism>
<evidence type="ECO:0000256" key="2">
    <source>
        <dbReference type="ARBA" id="ARBA00023125"/>
    </source>
</evidence>
<evidence type="ECO:0000259" key="7">
    <source>
        <dbReference type="PROSITE" id="PS01124"/>
    </source>
</evidence>
<dbReference type="PRINTS" id="PR00032">
    <property type="entry name" value="HTHARAC"/>
</dbReference>
<comment type="caution">
    <text evidence="8">The sequence shown here is derived from an EMBL/GenBank/DDBJ whole genome shotgun (WGS) entry which is preliminary data.</text>
</comment>
<evidence type="ECO:0000313" key="8">
    <source>
        <dbReference type="EMBL" id="MBC5634726.1"/>
    </source>
</evidence>
<name>A0ABR7DTC6_9BACT</name>
<feature type="coiled-coil region" evidence="4">
    <location>
        <begin position="426"/>
        <end position="484"/>
    </location>
</feature>
<keyword evidence="5" id="KW-0812">Transmembrane</keyword>
<feature type="signal peptide" evidence="6">
    <location>
        <begin position="1"/>
        <end position="23"/>
    </location>
</feature>
<reference evidence="8 9" key="1">
    <citation type="submission" date="2020-08" db="EMBL/GenBank/DDBJ databases">
        <title>Genome public.</title>
        <authorList>
            <person name="Liu C."/>
            <person name="Sun Q."/>
        </authorList>
    </citation>
    <scope>NUCLEOTIDE SEQUENCE [LARGE SCALE GENOMIC DNA]</scope>
    <source>
        <strain evidence="8 9">NSJ-79</strain>
    </source>
</reference>
<evidence type="ECO:0000256" key="4">
    <source>
        <dbReference type="SAM" id="Coils"/>
    </source>
</evidence>
<evidence type="ECO:0000256" key="6">
    <source>
        <dbReference type="SAM" id="SignalP"/>
    </source>
</evidence>
<keyword evidence="5" id="KW-0472">Membrane</keyword>
<accession>A0ABR7DTC6</accession>
<keyword evidence="2" id="KW-0238">DNA-binding</keyword>
<dbReference type="SUPFAM" id="SSF48452">
    <property type="entry name" value="TPR-like"/>
    <property type="match status" value="1"/>
</dbReference>
<evidence type="ECO:0000256" key="5">
    <source>
        <dbReference type="SAM" id="Phobius"/>
    </source>
</evidence>
<dbReference type="InterPro" id="IPR020449">
    <property type="entry name" value="Tscrpt_reg_AraC-type_HTH"/>
</dbReference>
<dbReference type="InterPro" id="IPR009057">
    <property type="entry name" value="Homeodomain-like_sf"/>
</dbReference>
<dbReference type="Gene3D" id="1.10.10.60">
    <property type="entry name" value="Homeodomain-like"/>
    <property type="match status" value="1"/>
</dbReference>
<keyword evidence="6" id="KW-0732">Signal</keyword>
<protein>
    <submittedName>
        <fullName evidence="8">Helix-turn-helix transcriptional regulator</fullName>
    </submittedName>
</protein>
<keyword evidence="5" id="KW-1133">Transmembrane helix</keyword>
<feature type="domain" description="HTH araC/xylS-type" evidence="7">
    <location>
        <begin position="472"/>
        <end position="578"/>
    </location>
</feature>
<proteinExistence type="predicted"/>
<keyword evidence="3" id="KW-0804">Transcription</keyword>
<feature type="transmembrane region" description="Helical" evidence="5">
    <location>
        <begin position="386"/>
        <end position="406"/>
    </location>
</feature>
<dbReference type="InterPro" id="IPR018062">
    <property type="entry name" value="HTH_AraC-typ_CS"/>
</dbReference>
<keyword evidence="9" id="KW-1185">Reference proteome</keyword>
<dbReference type="EMBL" id="JACOOJ010000046">
    <property type="protein sequence ID" value="MBC5634726.1"/>
    <property type="molecule type" value="Genomic_DNA"/>
</dbReference>
<feature type="chain" id="PRO_5047248724" evidence="6">
    <location>
        <begin position="24"/>
        <end position="582"/>
    </location>
</feature>
<dbReference type="Pfam" id="PF12833">
    <property type="entry name" value="HTH_18"/>
    <property type="match status" value="1"/>
</dbReference>
<dbReference type="InterPro" id="IPR018060">
    <property type="entry name" value="HTH_AraC"/>
</dbReference>
<keyword evidence="4" id="KW-0175">Coiled coil</keyword>
<keyword evidence="1" id="KW-0805">Transcription regulation</keyword>
<dbReference type="SMART" id="SM00342">
    <property type="entry name" value="HTH_ARAC"/>
    <property type="match status" value="1"/>
</dbReference>
<dbReference type="PROSITE" id="PS00041">
    <property type="entry name" value="HTH_ARAC_FAMILY_1"/>
    <property type="match status" value="1"/>
</dbReference>
<dbReference type="InterPro" id="IPR011990">
    <property type="entry name" value="TPR-like_helical_dom_sf"/>
</dbReference>
<dbReference type="Gene3D" id="1.25.40.10">
    <property type="entry name" value="Tetratricopeptide repeat domain"/>
    <property type="match status" value="1"/>
</dbReference>
<dbReference type="PANTHER" id="PTHR43280:SF34">
    <property type="entry name" value="ARAC-FAMILY TRANSCRIPTIONAL REGULATOR"/>
    <property type="match status" value="1"/>
</dbReference>
<dbReference type="Proteomes" id="UP000651475">
    <property type="component" value="Unassembled WGS sequence"/>
</dbReference>
<dbReference type="PANTHER" id="PTHR43280">
    <property type="entry name" value="ARAC-FAMILY TRANSCRIPTIONAL REGULATOR"/>
    <property type="match status" value="1"/>
</dbReference>
<sequence length="582" mass="66027">MKTFYPIFCLMVYLLLAWQCTQAPQQSGTASPSDSIYTSQYITKIYIDDPQRALGLVDTAESRGNIPDLQANYFRYSIYNGKGMYHIAEDYLKKAMKSDSMKTIAPQQEFKLKSAFVDLNIRLSNYAEAMRVATELCEKARKDDNRRMESEMLYSIGMIYRAQFMHDEAEAYSAEAIRLLEDSHDVRELAYLSYIYGMQMAGDMSRKEFGKAIETGEKRELLIGRISGMAGPPKGYVDEQYGFLYSKLASAYEQDGQPGKAAGAYGKFNATRFSKTLIGRRDAVPYLLESGQYKKAAAIIPGEEIFGNDTVNLDFIIHLGNLAKIAAGSGDYRSQAGYLGRITAIQDSLTARDKQNAAIELATIYQTNEKNRQIEEQNKHISRQRATLYGSVALLLLAGLAIFFICQHLRAIKRKNRFLATQIDSQLAYREELKKANAEIELLKQQIQAGAEEEMPEAAAEENARRTSELNKKLFAELDRLIDEEKLYLDPDISRDQLLKQIHISKNVFAGLIQTYNGTNFNTYMNNKRLDHSLSLLKDFQGYTIEAVAVDSGFNSVRSFYRIFRDKYGMTPSEYRNTLEQG</sequence>
<evidence type="ECO:0000313" key="9">
    <source>
        <dbReference type="Proteomes" id="UP000651475"/>
    </source>
</evidence>
<gene>
    <name evidence="8" type="ORF">H8S65_18440</name>
</gene>
<dbReference type="SUPFAM" id="SSF46689">
    <property type="entry name" value="Homeodomain-like"/>
    <property type="match status" value="1"/>
</dbReference>
<dbReference type="PROSITE" id="PS01124">
    <property type="entry name" value="HTH_ARAC_FAMILY_2"/>
    <property type="match status" value="1"/>
</dbReference>
<dbReference type="RefSeq" id="WP_186931312.1">
    <property type="nucleotide sequence ID" value="NZ_JACOOJ010000046.1"/>
</dbReference>